<gene>
    <name evidence="2" type="ORF">ZIOFF_072134</name>
</gene>
<dbReference type="PANTHER" id="PTHR48478:SF1">
    <property type="entry name" value="LECTIN-LIKE"/>
    <property type="match status" value="1"/>
</dbReference>
<dbReference type="AlphaFoldDB" id="A0A8J5BF89"/>
<dbReference type="InterPro" id="IPR025886">
    <property type="entry name" value="PP2-like"/>
</dbReference>
<dbReference type="Proteomes" id="UP000734854">
    <property type="component" value="Unassembled WGS sequence"/>
</dbReference>
<feature type="region of interest" description="Disordered" evidence="1">
    <location>
        <begin position="1"/>
        <end position="35"/>
    </location>
</feature>
<dbReference type="InterPro" id="IPR052147">
    <property type="entry name" value="PP2-like/Lectin"/>
</dbReference>
<name>A0A8J5BF89_ZINOF</name>
<protein>
    <submittedName>
        <fullName evidence="2">Uncharacterized protein</fullName>
    </submittedName>
</protein>
<sequence length="104" mass="12382">MGSALSQEPKNNRQNTMPIDRVQRLEPITRSDPNKSKASVWKRHWVDDESKIHCFALLARDLSITWGDDQRYWQWTVSKGEEYNVFLLKYFFPLVFFSKIRSSN</sequence>
<evidence type="ECO:0000313" key="2">
    <source>
        <dbReference type="EMBL" id="KAG6471041.1"/>
    </source>
</evidence>
<reference evidence="2 3" key="1">
    <citation type="submission" date="2020-08" db="EMBL/GenBank/DDBJ databases">
        <title>Plant Genome Project.</title>
        <authorList>
            <person name="Zhang R.-G."/>
        </authorList>
    </citation>
    <scope>NUCLEOTIDE SEQUENCE [LARGE SCALE GENOMIC DNA]</scope>
    <source>
        <tissue evidence="2">Rhizome</tissue>
    </source>
</reference>
<dbReference type="Pfam" id="PF14299">
    <property type="entry name" value="PP2"/>
    <property type="match status" value="1"/>
</dbReference>
<dbReference type="PANTHER" id="PTHR48478">
    <property type="entry name" value="LECTIN-LIKE"/>
    <property type="match status" value="1"/>
</dbReference>
<dbReference type="EMBL" id="JACMSC010000021">
    <property type="protein sequence ID" value="KAG6471041.1"/>
    <property type="molecule type" value="Genomic_DNA"/>
</dbReference>
<feature type="compositionally biased region" description="Polar residues" evidence="1">
    <location>
        <begin position="1"/>
        <end position="17"/>
    </location>
</feature>
<proteinExistence type="predicted"/>
<keyword evidence="3" id="KW-1185">Reference proteome</keyword>
<feature type="compositionally biased region" description="Basic and acidic residues" evidence="1">
    <location>
        <begin position="21"/>
        <end position="35"/>
    </location>
</feature>
<organism evidence="2 3">
    <name type="scientific">Zingiber officinale</name>
    <name type="common">Ginger</name>
    <name type="synonym">Amomum zingiber</name>
    <dbReference type="NCBI Taxonomy" id="94328"/>
    <lineage>
        <taxon>Eukaryota</taxon>
        <taxon>Viridiplantae</taxon>
        <taxon>Streptophyta</taxon>
        <taxon>Embryophyta</taxon>
        <taxon>Tracheophyta</taxon>
        <taxon>Spermatophyta</taxon>
        <taxon>Magnoliopsida</taxon>
        <taxon>Liliopsida</taxon>
        <taxon>Zingiberales</taxon>
        <taxon>Zingiberaceae</taxon>
        <taxon>Zingiber</taxon>
    </lineage>
</organism>
<accession>A0A8J5BF89</accession>
<dbReference type="GO" id="GO:0030246">
    <property type="term" value="F:carbohydrate binding"/>
    <property type="evidence" value="ECO:0007669"/>
    <property type="project" value="InterPro"/>
</dbReference>
<comment type="caution">
    <text evidence="2">The sequence shown here is derived from an EMBL/GenBank/DDBJ whole genome shotgun (WGS) entry which is preliminary data.</text>
</comment>
<evidence type="ECO:0000313" key="3">
    <source>
        <dbReference type="Proteomes" id="UP000734854"/>
    </source>
</evidence>
<evidence type="ECO:0000256" key="1">
    <source>
        <dbReference type="SAM" id="MobiDB-lite"/>
    </source>
</evidence>